<protein>
    <submittedName>
        <fullName evidence="1">RecA-superfamily ATPase, KaiC/GvpD/RAD55 family</fullName>
    </submittedName>
</protein>
<dbReference type="Proteomes" id="UP000199370">
    <property type="component" value="Unassembled WGS sequence"/>
</dbReference>
<sequence>MAGRLETGIDVLDRKLNGGLPPGSIVAFTASPASQSELLLYELTAARGTLYLTTERSDQAVRDAIENTNAPVGSPTVRDISGSEPLDQANRLIRALPEGANLVIDTADVLERGDRNRYRSFMTELQTHMVNTGSIAFMHCLDGHHIPTNRDTTKHMADVVFALETQVRGAELENRLSVPKFRGGTALVETVKLELADEVAIDTSRDIA</sequence>
<gene>
    <name evidence="1" type="ORF">SAMN05192554_11640</name>
</gene>
<name>A0A1G9YUG7_9EURY</name>
<reference evidence="1 2" key="1">
    <citation type="submission" date="2016-10" db="EMBL/GenBank/DDBJ databases">
        <authorList>
            <person name="de Groot N.N."/>
        </authorList>
    </citation>
    <scope>NUCLEOTIDE SEQUENCE [LARGE SCALE GENOMIC DNA]</scope>
    <source>
        <strain evidence="2">EB21,IBRC-M 10013,KCTC 4048</strain>
    </source>
</reference>
<proteinExistence type="predicted"/>
<accession>A0A1G9YUG7</accession>
<dbReference type="STRING" id="996166.SAMN05192554_11640"/>
<dbReference type="AlphaFoldDB" id="A0A1G9YUG7"/>
<dbReference type="EMBL" id="FNIA01000016">
    <property type="protein sequence ID" value="SDN12789.1"/>
    <property type="molecule type" value="Genomic_DNA"/>
</dbReference>
<dbReference type="OrthoDB" id="49711at2157"/>
<evidence type="ECO:0000313" key="2">
    <source>
        <dbReference type="Proteomes" id="UP000199370"/>
    </source>
</evidence>
<dbReference type="Gene3D" id="3.40.50.300">
    <property type="entry name" value="P-loop containing nucleotide triphosphate hydrolases"/>
    <property type="match status" value="1"/>
</dbReference>
<dbReference type="SUPFAM" id="SSF52540">
    <property type="entry name" value="P-loop containing nucleoside triphosphate hydrolases"/>
    <property type="match status" value="1"/>
</dbReference>
<organism evidence="1 2">
    <name type="scientific">Haloarchaeobius iranensis</name>
    <dbReference type="NCBI Taxonomy" id="996166"/>
    <lineage>
        <taxon>Archaea</taxon>
        <taxon>Methanobacteriati</taxon>
        <taxon>Methanobacteriota</taxon>
        <taxon>Stenosarchaea group</taxon>
        <taxon>Halobacteria</taxon>
        <taxon>Halobacteriales</taxon>
        <taxon>Halorubellaceae</taxon>
        <taxon>Haloarchaeobius</taxon>
    </lineage>
</organism>
<keyword evidence="2" id="KW-1185">Reference proteome</keyword>
<evidence type="ECO:0000313" key="1">
    <source>
        <dbReference type="EMBL" id="SDN12789.1"/>
    </source>
</evidence>
<dbReference type="InterPro" id="IPR027417">
    <property type="entry name" value="P-loop_NTPase"/>
</dbReference>
<dbReference type="InterPro" id="IPR055549">
    <property type="entry name" value="DUF7125"/>
</dbReference>
<dbReference type="RefSeq" id="WP_089734766.1">
    <property type="nucleotide sequence ID" value="NZ_FNIA01000016.1"/>
</dbReference>
<dbReference type="Pfam" id="PF23442">
    <property type="entry name" value="DUF7125"/>
    <property type="match status" value="1"/>
</dbReference>